<keyword evidence="2" id="KW-0040">ANK repeat</keyword>
<accession>A0A1W4XCP7</accession>
<gene>
    <name evidence="5" type="primary">LOC108740670</name>
</gene>
<dbReference type="InterPro" id="IPR039147">
    <property type="entry name" value="ASB17"/>
</dbReference>
<dbReference type="CTD" id="43683"/>
<feature type="domain" description="SOCS box" evidence="3">
    <location>
        <begin position="295"/>
        <end position="338"/>
    </location>
</feature>
<dbReference type="KEGG" id="apln:108740670"/>
<dbReference type="Pfam" id="PF07525">
    <property type="entry name" value="SOCS_box"/>
    <property type="match status" value="1"/>
</dbReference>
<dbReference type="SUPFAM" id="SSF158235">
    <property type="entry name" value="SOCS box-like"/>
    <property type="match status" value="1"/>
</dbReference>
<dbReference type="FunCoup" id="A0A1W4XCP7">
    <property type="interactions" value="1"/>
</dbReference>
<name>A0A1W4XCP7_AGRPL</name>
<evidence type="ECO:0000313" key="4">
    <source>
        <dbReference type="Proteomes" id="UP000192223"/>
    </source>
</evidence>
<dbReference type="InterPro" id="IPR001496">
    <property type="entry name" value="SOCS_box"/>
</dbReference>
<evidence type="ECO:0000256" key="2">
    <source>
        <dbReference type="ARBA" id="ARBA00023043"/>
    </source>
</evidence>
<evidence type="ECO:0000259" key="3">
    <source>
        <dbReference type="PROSITE" id="PS50225"/>
    </source>
</evidence>
<dbReference type="PROSITE" id="PS50225">
    <property type="entry name" value="SOCS"/>
    <property type="match status" value="1"/>
</dbReference>
<evidence type="ECO:0000313" key="5">
    <source>
        <dbReference type="RefSeq" id="XP_018330577.1"/>
    </source>
</evidence>
<dbReference type="SMART" id="SM00969">
    <property type="entry name" value="SOCS_box"/>
    <property type="match status" value="1"/>
</dbReference>
<dbReference type="InterPro" id="IPR036036">
    <property type="entry name" value="SOCS_box-like_dom_sf"/>
</dbReference>
<dbReference type="OrthoDB" id="6419934at2759"/>
<dbReference type="PANTHER" id="PTHR20966">
    <property type="entry name" value="ANKYRIN REPEAT AND SOCS BOX PROTEIN 17"/>
    <property type="match status" value="1"/>
</dbReference>
<dbReference type="AlphaFoldDB" id="A0A1W4XCP7"/>
<dbReference type="CDD" id="cd03716">
    <property type="entry name" value="SOCS_ASB_like"/>
    <property type="match status" value="1"/>
</dbReference>
<organism evidence="4 5">
    <name type="scientific">Agrilus planipennis</name>
    <name type="common">Emerald ash borer</name>
    <name type="synonym">Agrilus marcopoli</name>
    <dbReference type="NCBI Taxonomy" id="224129"/>
    <lineage>
        <taxon>Eukaryota</taxon>
        <taxon>Metazoa</taxon>
        <taxon>Ecdysozoa</taxon>
        <taxon>Arthropoda</taxon>
        <taxon>Hexapoda</taxon>
        <taxon>Insecta</taxon>
        <taxon>Pterygota</taxon>
        <taxon>Neoptera</taxon>
        <taxon>Endopterygota</taxon>
        <taxon>Coleoptera</taxon>
        <taxon>Polyphaga</taxon>
        <taxon>Elateriformia</taxon>
        <taxon>Buprestoidea</taxon>
        <taxon>Buprestidae</taxon>
        <taxon>Agrilinae</taxon>
        <taxon>Agrilus</taxon>
    </lineage>
</organism>
<keyword evidence="4" id="KW-1185">Reference proteome</keyword>
<dbReference type="Proteomes" id="UP000192223">
    <property type="component" value="Unplaced"/>
</dbReference>
<reference evidence="5" key="1">
    <citation type="submission" date="2025-08" db="UniProtKB">
        <authorList>
            <consortium name="RefSeq"/>
        </authorList>
    </citation>
    <scope>IDENTIFICATION</scope>
    <source>
        <tissue evidence="5">Entire body</tissue>
    </source>
</reference>
<dbReference type="RefSeq" id="XP_018330577.1">
    <property type="nucleotide sequence ID" value="XM_018475075.2"/>
</dbReference>
<protein>
    <submittedName>
        <fullName evidence="5">Uncharacterized protein LOC108740670</fullName>
    </submittedName>
</protein>
<proteinExistence type="predicted"/>
<dbReference type="InParanoid" id="A0A1W4XCP7"/>
<dbReference type="PANTHER" id="PTHR20966:SF2">
    <property type="entry name" value="ANKYRIN REPEAT AND SOCS BOX PROTEIN 17"/>
    <property type="match status" value="1"/>
</dbReference>
<sequence>MDALLKCFFDKFLELERNTLHACYRRKATVQYFNTLIEGCCRGSAGDPQKICRDAIMAIVRFHHVHKNKNGGVCLMGKYHNILYVGLKLCYDWQLKDAGTVAALLDHIYGCEKTFERLWVGAIFGTRASHFIAGWKSDFSDQEENLRAVVYYLDHASTAGLEYHCENRNILQRFIDVPIECCGRVSPAKILVQYGVPDKLHILLRFGAIVTGDEGGNATIVESLLNRLNEFNHSYPYNLVDCLIFLLRVIPTINIKPLPVEGYKEGANVQRDYVLDHFPNLIDDGIIPINRCGIEPPDLKHLCRCQIRHVLWLNYQLPFGTRVLPIPEVLQRYLDLMD</sequence>
<dbReference type="GO" id="GO:0035556">
    <property type="term" value="P:intracellular signal transduction"/>
    <property type="evidence" value="ECO:0007669"/>
    <property type="project" value="InterPro"/>
</dbReference>
<keyword evidence="1" id="KW-0833">Ubl conjugation pathway</keyword>
<dbReference type="GeneID" id="108740670"/>
<evidence type="ECO:0000256" key="1">
    <source>
        <dbReference type="ARBA" id="ARBA00022786"/>
    </source>
</evidence>